<dbReference type="Pfam" id="PF19566">
    <property type="entry name" value="Snx8_BAR_dom"/>
    <property type="match status" value="1"/>
</dbReference>
<protein>
    <recommendedName>
        <fullName evidence="4">Sorting nexin MVP1</fullName>
    </recommendedName>
    <alternativeName>
        <fullName evidence="9">Sorting nexin mvp1</fullName>
    </alternativeName>
</protein>
<dbReference type="PANTHER" id="PTHR47554:SF1">
    <property type="entry name" value="SORTING NEXIN MVP1"/>
    <property type="match status" value="1"/>
</dbReference>
<proteinExistence type="inferred from homology"/>
<dbReference type="GO" id="GO:0005768">
    <property type="term" value="C:endosome"/>
    <property type="evidence" value="ECO:0007669"/>
    <property type="project" value="TreeGrafter"/>
</dbReference>
<feature type="compositionally biased region" description="Polar residues" evidence="11">
    <location>
        <begin position="29"/>
        <end position="39"/>
    </location>
</feature>
<evidence type="ECO:0000256" key="6">
    <source>
        <dbReference type="ARBA" id="ARBA00022490"/>
    </source>
</evidence>
<dbReference type="Pfam" id="PF00787">
    <property type="entry name" value="PX"/>
    <property type="match status" value="1"/>
</dbReference>
<dbReference type="GO" id="GO:0016020">
    <property type="term" value="C:membrane"/>
    <property type="evidence" value="ECO:0007669"/>
    <property type="project" value="UniProtKB-SubCell"/>
</dbReference>
<dbReference type="FunFam" id="3.30.1520.10:FF:000042">
    <property type="entry name" value="Sorting nexin mvp1"/>
    <property type="match status" value="1"/>
</dbReference>
<evidence type="ECO:0000256" key="7">
    <source>
        <dbReference type="ARBA" id="ARBA00022927"/>
    </source>
</evidence>
<dbReference type="GO" id="GO:0005829">
    <property type="term" value="C:cytosol"/>
    <property type="evidence" value="ECO:0007669"/>
    <property type="project" value="GOC"/>
</dbReference>
<name>A0A1E4RQR4_9ASCO</name>
<feature type="region of interest" description="Disordered" evidence="11">
    <location>
        <begin position="1"/>
        <end position="39"/>
    </location>
</feature>
<evidence type="ECO:0000256" key="4">
    <source>
        <dbReference type="ARBA" id="ARBA00014268"/>
    </source>
</evidence>
<keyword evidence="10" id="KW-0175">Coiled coil</keyword>
<evidence type="ECO:0000256" key="9">
    <source>
        <dbReference type="ARBA" id="ARBA00072009"/>
    </source>
</evidence>
<dbReference type="PROSITE" id="PS50195">
    <property type="entry name" value="PX"/>
    <property type="match status" value="1"/>
</dbReference>
<evidence type="ECO:0000259" key="12">
    <source>
        <dbReference type="PROSITE" id="PS50195"/>
    </source>
</evidence>
<dbReference type="GO" id="GO:0032266">
    <property type="term" value="F:phosphatidylinositol-3-phosphate binding"/>
    <property type="evidence" value="ECO:0007669"/>
    <property type="project" value="TreeGrafter"/>
</dbReference>
<comment type="subcellular location">
    <subcellularLocation>
        <location evidence="2">Cytoplasm</location>
    </subcellularLocation>
    <subcellularLocation>
        <location evidence="1">Membrane</location>
        <topology evidence="1">Peripheral membrane protein</topology>
        <orientation evidence="1">Cytoplasmic side</orientation>
    </subcellularLocation>
</comment>
<evidence type="ECO:0000256" key="3">
    <source>
        <dbReference type="ARBA" id="ARBA00010883"/>
    </source>
</evidence>
<dbReference type="EMBL" id="KV454538">
    <property type="protein sequence ID" value="ODV69619.1"/>
    <property type="molecule type" value="Genomic_DNA"/>
</dbReference>
<keyword evidence="14" id="KW-1185">Reference proteome</keyword>
<dbReference type="STRING" id="984485.A0A1E4RQR4"/>
<evidence type="ECO:0000256" key="10">
    <source>
        <dbReference type="SAM" id="Coils"/>
    </source>
</evidence>
<dbReference type="InterPro" id="IPR001683">
    <property type="entry name" value="PX_dom"/>
</dbReference>
<dbReference type="AlphaFoldDB" id="A0A1E4RQR4"/>
<dbReference type="Proteomes" id="UP000095085">
    <property type="component" value="Unassembled WGS sequence"/>
</dbReference>
<dbReference type="GO" id="GO:0042147">
    <property type="term" value="P:retrograde transport, endosome to Golgi"/>
    <property type="evidence" value="ECO:0007669"/>
    <property type="project" value="InterPro"/>
</dbReference>
<dbReference type="CDD" id="cd06866">
    <property type="entry name" value="PX_SNX8_Mvp1p_like"/>
    <property type="match status" value="1"/>
</dbReference>
<dbReference type="InterPro" id="IPR028662">
    <property type="entry name" value="SNX8/Mvp1"/>
</dbReference>
<dbReference type="GeneID" id="30997735"/>
<dbReference type="GO" id="GO:0006623">
    <property type="term" value="P:protein targeting to vacuole"/>
    <property type="evidence" value="ECO:0007669"/>
    <property type="project" value="TreeGrafter"/>
</dbReference>
<feature type="region of interest" description="Disordered" evidence="11">
    <location>
        <begin position="195"/>
        <end position="214"/>
    </location>
</feature>
<dbReference type="OrthoDB" id="10064318at2759"/>
<dbReference type="InterPro" id="IPR045734">
    <property type="entry name" value="Snx8_BAR_dom"/>
</dbReference>
<evidence type="ECO:0000256" key="1">
    <source>
        <dbReference type="ARBA" id="ARBA00004287"/>
    </source>
</evidence>
<evidence type="ECO:0000256" key="8">
    <source>
        <dbReference type="ARBA" id="ARBA00023136"/>
    </source>
</evidence>
<accession>A0A1E4RQR4</accession>
<dbReference type="SUPFAM" id="SSF64268">
    <property type="entry name" value="PX domain"/>
    <property type="match status" value="1"/>
</dbReference>
<evidence type="ECO:0000256" key="11">
    <source>
        <dbReference type="SAM" id="MobiDB-lite"/>
    </source>
</evidence>
<dbReference type="InterPro" id="IPR036871">
    <property type="entry name" value="PX_dom_sf"/>
</dbReference>
<comment type="similarity">
    <text evidence="3">Belongs to the sorting nexin family.</text>
</comment>
<feature type="compositionally biased region" description="Polar residues" evidence="11">
    <location>
        <begin position="203"/>
        <end position="214"/>
    </location>
</feature>
<keyword evidence="5" id="KW-0813">Transport</keyword>
<feature type="coiled-coil region" evidence="10">
    <location>
        <begin position="559"/>
        <end position="586"/>
    </location>
</feature>
<keyword evidence="6" id="KW-0963">Cytoplasm</keyword>
<evidence type="ECO:0000313" key="13">
    <source>
        <dbReference type="EMBL" id="ODV69619.1"/>
    </source>
</evidence>
<evidence type="ECO:0000256" key="2">
    <source>
        <dbReference type="ARBA" id="ARBA00004496"/>
    </source>
</evidence>
<organism evidence="13 14">
    <name type="scientific">Hyphopichia burtonii NRRL Y-1933</name>
    <dbReference type="NCBI Taxonomy" id="984485"/>
    <lineage>
        <taxon>Eukaryota</taxon>
        <taxon>Fungi</taxon>
        <taxon>Dikarya</taxon>
        <taxon>Ascomycota</taxon>
        <taxon>Saccharomycotina</taxon>
        <taxon>Pichiomycetes</taxon>
        <taxon>Debaryomycetaceae</taxon>
        <taxon>Hyphopichia</taxon>
    </lineage>
</organism>
<keyword evidence="8" id="KW-0472">Membrane</keyword>
<reference evidence="14" key="1">
    <citation type="submission" date="2016-05" db="EMBL/GenBank/DDBJ databases">
        <title>Comparative genomics of biotechnologically important yeasts.</title>
        <authorList>
            <consortium name="DOE Joint Genome Institute"/>
            <person name="Riley R."/>
            <person name="Haridas S."/>
            <person name="Wolfe K.H."/>
            <person name="Lopes M.R."/>
            <person name="Hittinger C.T."/>
            <person name="Goker M."/>
            <person name="Salamov A."/>
            <person name="Wisecaver J."/>
            <person name="Long T.M."/>
            <person name="Aerts A.L."/>
            <person name="Barry K."/>
            <person name="Choi C."/>
            <person name="Clum A."/>
            <person name="Coughlan A.Y."/>
            <person name="Deshpande S."/>
            <person name="Douglass A.P."/>
            <person name="Hanson S.J."/>
            <person name="Klenk H.-P."/>
            <person name="Labutti K."/>
            <person name="Lapidus A."/>
            <person name="Lindquist E."/>
            <person name="Lipzen A."/>
            <person name="Meier-Kolthoff J.P."/>
            <person name="Ohm R.A."/>
            <person name="Otillar R.P."/>
            <person name="Pangilinan J."/>
            <person name="Peng Y."/>
            <person name="Rokas A."/>
            <person name="Rosa C.A."/>
            <person name="Scheuner C."/>
            <person name="Sibirny A.A."/>
            <person name="Slot J.C."/>
            <person name="Stielow J.B."/>
            <person name="Sun H."/>
            <person name="Kurtzman C.P."/>
            <person name="Blackwell M."/>
            <person name="Grigoriev I.V."/>
            <person name="Jeffries T.W."/>
        </authorList>
    </citation>
    <scope>NUCLEOTIDE SEQUENCE [LARGE SCALE GENOMIC DNA]</scope>
    <source>
        <strain evidence="14">NRRL Y-1933</strain>
    </source>
</reference>
<dbReference type="SMART" id="SM00312">
    <property type="entry name" value="PX"/>
    <property type="match status" value="1"/>
</dbReference>
<dbReference type="InterPro" id="IPR035704">
    <property type="entry name" value="SNX8/Mvp1_PX"/>
</dbReference>
<dbReference type="Gene3D" id="3.30.1520.10">
    <property type="entry name" value="Phox-like domain"/>
    <property type="match status" value="1"/>
</dbReference>
<dbReference type="PANTHER" id="PTHR47554">
    <property type="entry name" value="SORTING NEXIN MVP1"/>
    <property type="match status" value="1"/>
</dbReference>
<evidence type="ECO:0000313" key="14">
    <source>
        <dbReference type="Proteomes" id="UP000095085"/>
    </source>
</evidence>
<gene>
    <name evidence="13" type="ORF">HYPBUDRAFT_236194</name>
</gene>
<dbReference type="CDD" id="cd07597">
    <property type="entry name" value="BAR_SNX8"/>
    <property type="match status" value="1"/>
</dbReference>
<sequence length="674" mass="78246">MNSSIFASSEDPWENGWAAPEDDSRAKNTGDSLLYSNPDSSYLTSSQLLNSEPTTSDSAIPESYKRVYGELGSKIETVDDLKQTIFDKLIKSDILTNYQITRIIDILYDYNLLPPSIESNFYQILGLIALEIDLAGTGDYVTLQFKLNTRLPDIAGSIIELLISNDNTDSEVPQVDAEANFIDPLTSQLNETSINDNEEENEWSSQPISNTNSVGATNKETSILSDPILTDHSSIQQKQTKNEFESSNPEPIEYNEITKYIDEIRDRFKPLVNTPNTVRIKEVPEKEGLLFKHINYIITHDLKLGLHGPAGTKKVIRRYSDFVWLLEYLLKKYPFRVIPGLPPKKFSVGSSPDSQFLQRRRRGLHRFLNQLVKHPVLRQEPLVITFLSVPTDLNTWKKQARIDYSLEFKGQKILTNFINSIWPTIGEEFLKNWKNCETNINKLIEIWTKLVVLVERYEKRQQQIAFDNGKFVEMINKFNELDDNLYPHKNNENTEIIANNNKDDVNSINDSLHFISEFFNKSNQALIDESYNINTTNLEKFKNYLDYLYSLQELFERSKKLSINNINNLQNKIQENELKYSKLNTDDVDIKGSELVKLRQVIINDKQEIFQQLNKDWLIKNCCFEEFLMFQETQFLISEIWIDWCKGRSNFQSKFSELFDNLNNEILNDMPLSR</sequence>
<keyword evidence="7" id="KW-0653">Protein transport</keyword>
<evidence type="ECO:0000256" key="5">
    <source>
        <dbReference type="ARBA" id="ARBA00022448"/>
    </source>
</evidence>
<feature type="domain" description="PX" evidence="12">
    <location>
        <begin position="274"/>
        <end position="394"/>
    </location>
</feature>
<dbReference type="RefSeq" id="XP_020078686.1">
    <property type="nucleotide sequence ID" value="XM_020223186.1"/>
</dbReference>